<comment type="caution">
    <text evidence="1">The sequence shown here is derived from an EMBL/GenBank/DDBJ whole genome shotgun (WGS) entry which is preliminary data.</text>
</comment>
<evidence type="ECO:0000313" key="2">
    <source>
        <dbReference type="Proteomes" id="UP000579250"/>
    </source>
</evidence>
<dbReference type="EMBL" id="JAAXPI010000001">
    <property type="protein sequence ID" value="NKZ02506.1"/>
    <property type="molecule type" value="Genomic_DNA"/>
</dbReference>
<keyword evidence="2" id="KW-1185">Reference proteome</keyword>
<dbReference type="AlphaFoldDB" id="A0A846YW91"/>
<protein>
    <recommendedName>
        <fullName evidence="3">DUF3303 domain-containing protein</fullName>
    </recommendedName>
</protein>
<name>A0A846YW91_9ACTN</name>
<organism evidence="1 2">
    <name type="scientific">Actinomadura latina</name>
    <dbReference type="NCBI Taxonomy" id="163603"/>
    <lineage>
        <taxon>Bacteria</taxon>
        <taxon>Bacillati</taxon>
        <taxon>Actinomycetota</taxon>
        <taxon>Actinomycetes</taxon>
        <taxon>Streptosporangiales</taxon>
        <taxon>Thermomonosporaceae</taxon>
        <taxon>Actinomadura</taxon>
    </lineage>
</organism>
<dbReference type="RefSeq" id="WP_168444524.1">
    <property type="nucleotide sequence ID" value="NZ_JAAXPI010000001.1"/>
</dbReference>
<evidence type="ECO:0000313" key="1">
    <source>
        <dbReference type="EMBL" id="NKZ02506.1"/>
    </source>
</evidence>
<reference evidence="1 2" key="1">
    <citation type="submission" date="2020-04" db="EMBL/GenBank/DDBJ databases">
        <title>MicrobeNet Type strains.</title>
        <authorList>
            <person name="Nicholson A.C."/>
        </authorList>
    </citation>
    <scope>NUCLEOTIDE SEQUENCE [LARGE SCALE GENOMIC DNA]</scope>
    <source>
        <strain evidence="1 2">ATCC BAA-277</strain>
    </source>
</reference>
<accession>A0A846YW91</accession>
<proteinExistence type="predicted"/>
<sequence length="96" mass="10488">MRVMLTAVMDTQVSNEAVKSGRLPDIVRSLIDRLDPEAAYFGPGQGGRSCVMVFDMQDVSTIPSIAEPLFQELGAKIDVHPVMNREDLEKGLAALQ</sequence>
<dbReference type="Proteomes" id="UP000579250">
    <property type="component" value="Unassembled WGS sequence"/>
</dbReference>
<evidence type="ECO:0008006" key="3">
    <source>
        <dbReference type="Google" id="ProtNLM"/>
    </source>
</evidence>
<gene>
    <name evidence="1" type="ORF">HGB48_01840</name>
</gene>